<protein>
    <recommendedName>
        <fullName evidence="3">Calcineurin-like phosphoesterase domain-containing protein</fullName>
    </recommendedName>
</protein>
<dbReference type="InterPro" id="IPR006311">
    <property type="entry name" value="TAT_signal"/>
</dbReference>
<accession>A0A955I8N0</accession>
<dbReference type="Gene3D" id="3.60.21.10">
    <property type="match status" value="1"/>
</dbReference>
<dbReference type="AlphaFoldDB" id="A0A955I8N0"/>
<evidence type="ECO:0000313" key="2">
    <source>
        <dbReference type="Proteomes" id="UP000745577"/>
    </source>
</evidence>
<reference evidence="1" key="1">
    <citation type="submission" date="2020-04" db="EMBL/GenBank/DDBJ databases">
        <authorList>
            <person name="Zhang T."/>
        </authorList>
    </citation>
    <scope>NUCLEOTIDE SEQUENCE</scope>
    <source>
        <strain evidence="1">HKST-UBA15</strain>
    </source>
</reference>
<sequence length="320" mass="35216">MEKLNSYSLPRRDFLLKGAAAVGAAATTILGLRELAAFSEYDPSNPNIDVVFQKVPGMSGRAYGIHLTDIHSGGDEAYVNADVLEQVVYKINQTLYSLGARADNTALIMTGDWISKEEQPKFHIKAPHGGETNMRTVPIILEILQDLKADHRIGVLGNHDHIHKQRIELIKHLLRSGIQLLDINSEFYKGDFPIPILGLPDYTKFSGYYSPSQVQEIANSLNLYDGYQIVATHNASVVDLAGLGSLVKNVRFLCGHTHGGHTKHGLFVPYALSDEYESEYVRGIYHVGGNLVQMADGIGQHPQAAFRQIPAGIIINVYEG</sequence>
<dbReference type="InterPro" id="IPR029052">
    <property type="entry name" value="Metallo-depent_PP-like"/>
</dbReference>
<dbReference type="Proteomes" id="UP000745577">
    <property type="component" value="Unassembled WGS sequence"/>
</dbReference>
<dbReference type="SUPFAM" id="SSF56300">
    <property type="entry name" value="Metallo-dependent phosphatases"/>
    <property type="match status" value="1"/>
</dbReference>
<evidence type="ECO:0000313" key="1">
    <source>
        <dbReference type="EMBL" id="MCA9380441.1"/>
    </source>
</evidence>
<organism evidence="1 2">
    <name type="scientific">Candidatus Dojkabacteria bacterium</name>
    <dbReference type="NCBI Taxonomy" id="2099670"/>
    <lineage>
        <taxon>Bacteria</taxon>
        <taxon>Candidatus Dojkabacteria</taxon>
    </lineage>
</organism>
<reference evidence="1" key="2">
    <citation type="journal article" date="2021" name="Microbiome">
        <title>Successional dynamics and alternative stable states in a saline activated sludge microbial community over 9 years.</title>
        <authorList>
            <person name="Wang Y."/>
            <person name="Ye J."/>
            <person name="Ju F."/>
            <person name="Liu L."/>
            <person name="Boyd J.A."/>
            <person name="Deng Y."/>
            <person name="Parks D.H."/>
            <person name="Jiang X."/>
            <person name="Yin X."/>
            <person name="Woodcroft B.J."/>
            <person name="Tyson G.W."/>
            <person name="Hugenholtz P."/>
            <person name="Polz M.F."/>
            <person name="Zhang T."/>
        </authorList>
    </citation>
    <scope>NUCLEOTIDE SEQUENCE</scope>
    <source>
        <strain evidence="1">HKST-UBA15</strain>
    </source>
</reference>
<evidence type="ECO:0008006" key="3">
    <source>
        <dbReference type="Google" id="ProtNLM"/>
    </source>
</evidence>
<comment type="caution">
    <text evidence="1">The sequence shown here is derived from an EMBL/GenBank/DDBJ whole genome shotgun (WGS) entry which is preliminary data.</text>
</comment>
<proteinExistence type="predicted"/>
<dbReference type="PANTHER" id="PTHR31302:SF0">
    <property type="entry name" value="TRANSMEMBRANE PROTEIN WITH METALLOPHOSPHOESTERASE DOMAIN"/>
    <property type="match status" value="1"/>
</dbReference>
<name>A0A955I8N0_9BACT</name>
<dbReference type="PROSITE" id="PS51318">
    <property type="entry name" value="TAT"/>
    <property type="match status" value="1"/>
</dbReference>
<gene>
    <name evidence="1" type="ORF">KC675_04650</name>
</gene>
<dbReference type="PANTHER" id="PTHR31302">
    <property type="entry name" value="TRANSMEMBRANE PROTEIN WITH METALLOPHOSPHOESTERASE DOMAIN-RELATED"/>
    <property type="match status" value="1"/>
</dbReference>
<dbReference type="InterPro" id="IPR051158">
    <property type="entry name" value="Metallophosphoesterase_sf"/>
</dbReference>
<dbReference type="EMBL" id="JAGQLL010000062">
    <property type="protein sequence ID" value="MCA9380441.1"/>
    <property type="molecule type" value="Genomic_DNA"/>
</dbReference>